<keyword evidence="1" id="KW-1133">Transmembrane helix</keyword>
<keyword evidence="1" id="KW-0812">Transmembrane</keyword>
<sequence>MKELATAFSPVLPAFLALIAILVGRPVMAEELIVALSSEEVKITSNFTGTGIAVFGAIERDAATISRGSFYDVVVVLKGPPETVVTRRKDRLLGIWLNSAARTYPDMPSFYAVNSSRPVAEVATAPVLKRFQLGFDNLAFETTEHEEAITPEDISFRDAFVRLKQQAGLFRQEHYGVTFPGTNVFQTTLQIPANVPVGRYEVAVYLFRDSAFLASDSAEIRISKTGFEQFTFDLAHGYGFLYGAICVVLAIFTGWLAGVIFRKD</sequence>
<organism evidence="2 3">
    <name type="scientific">Kaistia dalseonensis</name>
    <dbReference type="NCBI Taxonomy" id="410840"/>
    <lineage>
        <taxon>Bacteria</taxon>
        <taxon>Pseudomonadati</taxon>
        <taxon>Pseudomonadota</taxon>
        <taxon>Alphaproteobacteria</taxon>
        <taxon>Hyphomicrobiales</taxon>
        <taxon>Kaistiaceae</taxon>
        <taxon>Kaistia</taxon>
    </lineage>
</organism>
<keyword evidence="3" id="KW-1185">Reference proteome</keyword>
<name>A0ABU0HDT9_9HYPH</name>
<dbReference type="RefSeq" id="WP_266351358.1">
    <property type="nucleotide sequence ID" value="NZ_JAPKNG010000008.1"/>
</dbReference>
<dbReference type="EMBL" id="JAUSVO010000008">
    <property type="protein sequence ID" value="MDQ0440480.1"/>
    <property type="molecule type" value="Genomic_DNA"/>
</dbReference>
<dbReference type="NCBIfam" id="TIGR02186">
    <property type="entry name" value="alph_Pro_TM"/>
    <property type="match status" value="1"/>
</dbReference>
<dbReference type="Proteomes" id="UP001241603">
    <property type="component" value="Unassembled WGS sequence"/>
</dbReference>
<proteinExistence type="predicted"/>
<comment type="caution">
    <text evidence="2">The sequence shown here is derived from an EMBL/GenBank/DDBJ whole genome shotgun (WGS) entry which is preliminary data.</text>
</comment>
<gene>
    <name evidence="2" type="ORF">QO014_004895</name>
</gene>
<dbReference type="Pfam" id="PF09608">
    <property type="entry name" value="Alph_Pro_TM"/>
    <property type="match status" value="1"/>
</dbReference>
<accession>A0ABU0HDT9</accession>
<reference evidence="2 3" key="1">
    <citation type="submission" date="2023-07" db="EMBL/GenBank/DDBJ databases">
        <title>Genomic Encyclopedia of Type Strains, Phase IV (KMG-IV): sequencing the most valuable type-strain genomes for metagenomic binning, comparative biology and taxonomic classification.</title>
        <authorList>
            <person name="Goeker M."/>
        </authorList>
    </citation>
    <scope>NUCLEOTIDE SEQUENCE [LARGE SCALE GENOMIC DNA]</scope>
    <source>
        <strain evidence="2 3">B6-8</strain>
    </source>
</reference>
<evidence type="ECO:0000313" key="2">
    <source>
        <dbReference type="EMBL" id="MDQ0440480.1"/>
    </source>
</evidence>
<protein>
    <submittedName>
        <fullName evidence="2">Uncharacterized protein (TIGR02186 family)</fullName>
    </submittedName>
</protein>
<evidence type="ECO:0000313" key="3">
    <source>
        <dbReference type="Proteomes" id="UP001241603"/>
    </source>
</evidence>
<feature type="transmembrane region" description="Helical" evidence="1">
    <location>
        <begin position="240"/>
        <end position="261"/>
    </location>
</feature>
<keyword evidence="1" id="KW-0472">Membrane</keyword>
<dbReference type="InterPro" id="IPR019088">
    <property type="entry name" value="CHP02186-rel_TM"/>
</dbReference>
<evidence type="ECO:0000256" key="1">
    <source>
        <dbReference type="SAM" id="Phobius"/>
    </source>
</evidence>